<gene>
    <name evidence="2" type="ORF">TNCT_291101</name>
</gene>
<organism evidence="2 3">
    <name type="scientific">Trichonephila clavata</name>
    <name type="common">Joro spider</name>
    <name type="synonym">Nephila clavata</name>
    <dbReference type="NCBI Taxonomy" id="2740835"/>
    <lineage>
        <taxon>Eukaryota</taxon>
        <taxon>Metazoa</taxon>
        <taxon>Ecdysozoa</taxon>
        <taxon>Arthropoda</taxon>
        <taxon>Chelicerata</taxon>
        <taxon>Arachnida</taxon>
        <taxon>Araneae</taxon>
        <taxon>Araneomorphae</taxon>
        <taxon>Entelegynae</taxon>
        <taxon>Araneoidea</taxon>
        <taxon>Nephilidae</taxon>
        <taxon>Trichonephila</taxon>
    </lineage>
</organism>
<feature type="non-terminal residue" evidence="2">
    <location>
        <position position="1"/>
    </location>
</feature>
<name>A0A8X6LTR2_TRICU</name>
<keyword evidence="3" id="KW-1185">Reference proteome</keyword>
<comment type="caution">
    <text evidence="2">The sequence shown here is derived from an EMBL/GenBank/DDBJ whole genome shotgun (WGS) entry which is preliminary data.</text>
</comment>
<dbReference type="EMBL" id="BMAO01008039">
    <property type="protein sequence ID" value="GFR20337.1"/>
    <property type="molecule type" value="Genomic_DNA"/>
</dbReference>
<protein>
    <submittedName>
        <fullName evidence="2">Uncharacterized protein</fullName>
    </submittedName>
</protein>
<evidence type="ECO:0000256" key="1">
    <source>
        <dbReference type="SAM" id="MobiDB-lite"/>
    </source>
</evidence>
<evidence type="ECO:0000313" key="3">
    <source>
        <dbReference type="Proteomes" id="UP000887116"/>
    </source>
</evidence>
<proteinExistence type="predicted"/>
<feature type="compositionally biased region" description="Polar residues" evidence="1">
    <location>
        <begin position="36"/>
        <end position="64"/>
    </location>
</feature>
<feature type="region of interest" description="Disordered" evidence="1">
    <location>
        <begin position="1"/>
        <end position="84"/>
    </location>
</feature>
<accession>A0A8X6LTR2</accession>
<reference evidence="2" key="1">
    <citation type="submission" date="2020-07" db="EMBL/GenBank/DDBJ databases">
        <title>Multicomponent nature underlies the extraordinary mechanical properties of spider dragline silk.</title>
        <authorList>
            <person name="Kono N."/>
            <person name="Nakamura H."/>
            <person name="Mori M."/>
            <person name="Yoshida Y."/>
            <person name="Ohtoshi R."/>
            <person name="Malay A.D."/>
            <person name="Moran D.A.P."/>
            <person name="Tomita M."/>
            <person name="Numata K."/>
            <person name="Arakawa K."/>
        </authorList>
    </citation>
    <scope>NUCLEOTIDE SEQUENCE</scope>
</reference>
<dbReference type="Proteomes" id="UP000887116">
    <property type="component" value="Unassembled WGS sequence"/>
</dbReference>
<feature type="compositionally biased region" description="Low complexity" evidence="1">
    <location>
        <begin position="17"/>
        <end position="34"/>
    </location>
</feature>
<sequence length="129" mass="14190">NPPAPLTSQQNNQTKETSSSHLSQTSSSTHQPQTKLVPQQAQMTPSTPQTRTQETPSSSRSVPLNRTEAATPIENSQDSPSLLDTLSQVNDPEVQEMIAVIEKFIAISKSHKPTAHKAMELFYLLKIKI</sequence>
<evidence type="ECO:0000313" key="2">
    <source>
        <dbReference type="EMBL" id="GFR20337.1"/>
    </source>
</evidence>
<feature type="compositionally biased region" description="Polar residues" evidence="1">
    <location>
        <begin position="73"/>
        <end position="84"/>
    </location>
</feature>
<dbReference type="OrthoDB" id="10592482at2759"/>
<feature type="compositionally biased region" description="Polar residues" evidence="1">
    <location>
        <begin position="1"/>
        <end position="16"/>
    </location>
</feature>
<dbReference type="AlphaFoldDB" id="A0A8X6LTR2"/>